<gene>
    <name evidence="2" type="ORF">XM38_025290</name>
</gene>
<organism evidence="2 3">
    <name type="scientific">Halomicronema hongdechloris C2206</name>
    <dbReference type="NCBI Taxonomy" id="1641165"/>
    <lineage>
        <taxon>Bacteria</taxon>
        <taxon>Bacillati</taxon>
        <taxon>Cyanobacteriota</taxon>
        <taxon>Cyanophyceae</taxon>
        <taxon>Nodosilineales</taxon>
        <taxon>Nodosilineaceae</taxon>
        <taxon>Halomicronema</taxon>
    </lineage>
</organism>
<dbReference type="RefSeq" id="WP_080812924.1">
    <property type="nucleotide sequence ID" value="NZ_CP021983.2"/>
</dbReference>
<dbReference type="CDD" id="cd03801">
    <property type="entry name" value="GT4_PimA-like"/>
    <property type="match status" value="1"/>
</dbReference>
<dbReference type="GO" id="GO:0016757">
    <property type="term" value="F:glycosyltransferase activity"/>
    <property type="evidence" value="ECO:0007669"/>
    <property type="project" value="InterPro"/>
</dbReference>
<proteinExistence type="predicted"/>
<dbReference type="KEGG" id="hhg:XM38_025290"/>
<accession>A0A1Z3HN54</accession>
<keyword evidence="3" id="KW-1185">Reference proteome</keyword>
<dbReference type="Pfam" id="PF00534">
    <property type="entry name" value="Glycos_transf_1"/>
    <property type="match status" value="1"/>
</dbReference>
<evidence type="ECO:0000259" key="1">
    <source>
        <dbReference type="Pfam" id="PF00534"/>
    </source>
</evidence>
<evidence type="ECO:0000313" key="2">
    <source>
        <dbReference type="EMBL" id="ASC71577.1"/>
    </source>
</evidence>
<dbReference type="PANTHER" id="PTHR45947:SF3">
    <property type="entry name" value="SULFOQUINOVOSYL TRANSFERASE SQD2"/>
    <property type="match status" value="1"/>
</dbReference>
<dbReference type="Proteomes" id="UP000191901">
    <property type="component" value="Chromosome"/>
</dbReference>
<reference evidence="2 3" key="1">
    <citation type="journal article" date="2016" name="Biochim. Biophys. Acta">
        <title>Characterization of red-shifted phycobilisomes isolated from the chlorophyll f-containing cyanobacterium Halomicronema hongdechloris.</title>
        <authorList>
            <person name="Li Y."/>
            <person name="Lin Y."/>
            <person name="Garvey C.J."/>
            <person name="Birch D."/>
            <person name="Corkery R.W."/>
            <person name="Loughlin P.C."/>
            <person name="Scheer H."/>
            <person name="Willows R.D."/>
            <person name="Chen M."/>
        </authorList>
    </citation>
    <scope>NUCLEOTIDE SEQUENCE [LARGE SCALE GENOMIC DNA]</scope>
    <source>
        <strain evidence="2 3">C2206</strain>
    </source>
</reference>
<dbReference type="EMBL" id="CP021983">
    <property type="protein sequence ID" value="ASC71577.1"/>
    <property type="molecule type" value="Genomic_DNA"/>
</dbReference>
<dbReference type="SUPFAM" id="SSF53756">
    <property type="entry name" value="UDP-Glycosyltransferase/glycogen phosphorylase"/>
    <property type="match status" value="1"/>
</dbReference>
<evidence type="ECO:0000313" key="3">
    <source>
        <dbReference type="Proteomes" id="UP000191901"/>
    </source>
</evidence>
<dbReference type="Gene3D" id="3.40.50.2000">
    <property type="entry name" value="Glycogen Phosphorylase B"/>
    <property type="match status" value="2"/>
</dbReference>
<dbReference type="InterPro" id="IPR050194">
    <property type="entry name" value="Glycosyltransferase_grp1"/>
</dbReference>
<dbReference type="STRING" id="1641165.XM38_22425"/>
<protein>
    <submittedName>
        <fullName evidence="2">Glycosyltransferase type 1</fullName>
    </submittedName>
</protein>
<name>A0A1Z3HN54_9CYAN</name>
<feature type="domain" description="Glycosyl transferase family 1" evidence="1">
    <location>
        <begin position="216"/>
        <end position="375"/>
    </location>
</feature>
<dbReference type="PANTHER" id="PTHR45947">
    <property type="entry name" value="SULFOQUINOVOSYL TRANSFERASE SQD2"/>
    <property type="match status" value="1"/>
</dbReference>
<dbReference type="AlphaFoldDB" id="A0A1Z3HN54"/>
<sequence length="398" mass="44894">MNLTLGYFVPEFPSQTHAFFWREVNALREQGISVQLFSSRRPPDTACYHPFADTARQQTYYVFPPNIIKVLSFAFSHPHKLWWGISYIVNLPEISYLQRVKLMSLLACAIELVAHCRNLDINHVHFHSCANSAHIGAIANIISEISYSLTLHGDLTIYGTHHPQKMMRAELVTAVTTPLKKQILDATSMTEDRVPIIHMGVDVDYFQPKTRQKDTSTELHVVTVARLNRVKGHVYMLEALSKLQEEGHNIKYSIAGEGTYRPEIEKRIKELKLVDSVVMLGSIGEDDVLRLLQSADIFALTSTGRGEAAPVSVMEAMACGLPTICSIIGGTPDMIEHRKDGFLLNQKDIPAITNTLRELILSPELRYQIGKAARQKAVHRYDYRVTAKQLSEAILKFK</sequence>
<dbReference type="OrthoDB" id="5416057at2"/>
<dbReference type="InterPro" id="IPR001296">
    <property type="entry name" value="Glyco_trans_1"/>
</dbReference>